<dbReference type="EMBL" id="BPQV01000010">
    <property type="protein sequence ID" value="GJE28426.1"/>
    <property type="molecule type" value="Genomic_DNA"/>
</dbReference>
<dbReference type="Pfam" id="PF08241">
    <property type="entry name" value="Methyltransf_11"/>
    <property type="match status" value="1"/>
</dbReference>
<sequence length="235" mass="25801">MSASTLPNERPVDGRYYEVAPPRSFAETLVAAARDRIHADFRRLCRPTPDSTILDVGISDVLNDAANVLERTYPHRAHITAVGLGTAEAFQAAFPEIAYRQVATDCLLPFADGQFDIAVCNAVLEHVGSPANQRTMLREMTRVARTVFVTVPHRFFPIEHHTAIPFLHFSDAGFRLACRALGKESWCEPENLILMTRARLAAALPPGLTGRIGRTGIPLGPFSSNLYLHVDGAAR</sequence>
<feature type="domain" description="Methyltransferase type 11" evidence="1">
    <location>
        <begin position="97"/>
        <end position="145"/>
    </location>
</feature>
<gene>
    <name evidence="2" type="ORF">LKMONMHP_3297</name>
</gene>
<dbReference type="InterPro" id="IPR029063">
    <property type="entry name" value="SAM-dependent_MTases_sf"/>
</dbReference>
<comment type="caution">
    <text evidence="2">The sequence shown here is derived from an EMBL/GenBank/DDBJ whole genome shotgun (WGS) entry which is preliminary data.</text>
</comment>
<organism evidence="2 3">
    <name type="scientific">Methylobacterium organophilum</name>
    <dbReference type="NCBI Taxonomy" id="410"/>
    <lineage>
        <taxon>Bacteria</taxon>
        <taxon>Pseudomonadati</taxon>
        <taxon>Pseudomonadota</taxon>
        <taxon>Alphaproteobacteria</taxon>
        <taxon>Hyphomicrobiales</taxon>
        <taxon>Methylobacteriaceae</taxon>
        <taxon>Methylobacterium</taxon>
    </lineage>
</organism>
<dbReference type="Proteomes" id="UP001055156">
    <property type="component" value="Unassembled WGS sequence"/>
</dbReference>
<dbReference type="RefSeq" id="WP_238312377.1">
    <property type="nucleotide sequence ID" value="NZ_BPQV01000010.1"/>
</dbReference>
<dbReference type="SUPFAM" id="SSF53335">
    <property type="entry name" value="S-adenosyl-L-methionine-dependent methyltransferases"/>
    <property type="match status" value="1"/>
</dbReference>
<evidence type="ECO:0000313" key="3">
    <source>
        <dbReference type="Proteomes" id="UP001055156"/>
    </source>
</evidence>
<dbReference type="InterPro" id="IPR013216">
    <property type="entry name" value="Methyltransf_11"/>
</dbReference>
<evidence type="ECO:0000259" key="1">
    <source>
        <dbReference type="Pfam" id="PF08241"/>
    </source>
</evidence>
<evidence type="ECO:0000313" key="2">
    <source>
        <dbReference type="EMBL" id="GJE28426.1"/>
    </source>
</evidence>
<keyword evidence="3" id="KW-1185">Reference proteome</keyword>
<dbReference type="Gene3D" id="3.40.50.150">
    <property type="entry name" value="Vaccinia Virus protein VP39"/>
    <property type="match status" value="1"/>
</dbReference>
<proteinExistence type="predicted"/>
<name>A0ABQ4T9T1_METOR</name>
<reference evidence="2" key="2">
    <citation type="submission" date="2021-08" db="EMBL/GenBank/DDBJ databases">
        <authorList>
            <person name="Tani A."/>
            <person name="Ola A."/>
            <person name="Ogura Y."/>
            <person name="Katsura K."/>
            <person name="Hayashi T."/>
        </authorList>
    </citation>
    <scope>NUCLEOTIDE SEQUENCE</scope>
    <source>
        <strain evidence="2">NBRC 15689</strain>
    </source>
</reference>
<protein>
    <recommendedName>
        <fullName evidence="1">Methyltransferase type 11 domain-containing protein</fullName>
    </recommendedName>
</protein>
<accession>A0ABQ4T9T1</accession>
<reference evidence="2" key="1">
    <citation type="journal article" date="2021" name="Front. Microbiol.">
        <title>Comprehensive Comparative Genomics and Phenotyping of Methylobacterium Species.</title>
        <authorList>
            <person name="Alessa O."/>
            <person name="Ogura Y."/>
            <person name="Fujitani Y."/>
            <person name="Takami H."/>
            <person name="Hayashi T."/>
            <person name="Sahin N."/>
            <person name="Tani A."/>
        </authorList>
    </citation>
    <scope>NUCLEOTIDE SEQUENCE</scope>
    <source>
        <strain evidence="2">NBRC 15689</strain>
    </source>
</reference>